<evidence type="ECO:0000313" key="3">
    <source>
        <dbReference type="EMBL" id="GBB85851.1"/>
    </source>
</evidence>
<accession>A0A2Z6QM54</accession>
<dbReference type="STRING" id="94130.A0A2Z6QM54"/>
<organism evidence="3 4">
    <name type="scientific">Rhizophagus clarus</name>
    <dbReference type="NCBI Taxonomy" id="94130"/>
    <lineage>
        <taxon>Eukaryota</taxon>
        <taxon>Fungi</taxon>
        <taxon>Fungi incertae sedis</taxon>
        <taxon>Mucoromycota</taxon>
        <taxon>Glomeromycotina</taxon>
        <taxon>Glomeromycetes</taxon>
        <taxon>Glomerales</taxon>
        <taxon>Glomeraceae</taxon>
        <taxon>Rhizophagus</taxon>
    </lineage>
</organism>
<feature type="domain" description="Acyclic terpene utilisation N-terminal" evidence="1">
    <location>
        <begin position="6"/>
        <end position="475"/>
    </location>
</feature>
<dbReference type="PANTHER" id="PTHR47708">
    <property type="match status" value="1"/>
</dbReference>
<comment type="caution">
    <text evidence="3">The sequence shown here is derived from an EMBL/GenBank/DDBJ whole genome shotgun (WGS) entry which is preliminary data.</text>
</comment>
<dbReference type="InterPro" id="IPR056362">
    <property type="entry name" value="AtuA-like_ferredoxin_dom"/>
</dbReference>
<dbReference type="Proteomes" id="UP000247702">
    <property type="component" value="Unassembled WGS sequence"/>
</dbReference>
<protein>
    <recommendedName>
        <fullName evidence="5">DUF1446-domain-containing protein</fullName>
    </recommendedName>
</protein>
<gene>
    <name evidence="3" type="ORF">RclHR1_01230014</name>
</gene>
<evidence type="ECO:0008006" key="5">
    <source>
        <dbReference type="Google" id="ProtNLM"/>
    </source>
</evidence>
<reference evidence="3 4" key="1">
    <citation type="submission" date="2017-11" db="EMBL/GenBank/DDBJ databases">
        <title>The genome of Rhizophagus clarus HR1 reveals common genetic basis of auxotrophy among arbuscular mycorrhizal fungi.</title>
        <authorList>
            <person name="Kobayashi Y."/>
        </authorList>
    </citation>
    <scope>NUCLEOTIDE SEQUENCE [LARGE SCALE GENOMIC DNA]</scope>
    <source>
        <strain evidence="3 4">HR1</strain>
    </source>
</reference>
<dbReference type="AlphaFoldDB" id="A0A2Z6QM54"/>
<name>A0A2Z6QM54_9GLOM</name>
<evidence type="ECO:0000313" key="4">
    <source>
        <dbReference type="Proteomes" id="UP000247702"/>
    </source>
</evidence>
<evidence type="ECO:0000259" key="2">
    <source>
        <dbReference type="Pfam" id="PF23544"/>
    </source>
</evidence>
<proteinExistence type="predicted"/>
<feature type="domain" description="AtuA-like ferredoxin-fold" evidence="2">
    <location>
        <begin position="525"/>
        <end position="623"/>
    </location>
</feature>
<dbReference type="Pfam" id="PF07287">
    <property type="entry name" value="AtuA"/>
    <property type="match status" value="1"/>
</dbReference>
<dbReference type="InterPro" id="IPR010839">
    <property type="entry name" value="AtuA_N"/>
</dbReference>
<dbReference type="EMBL" id="BEXD01000258">
    <property type="protein sequence ID" value="GBB85851.1"/>
    <property type="molecule type" value="Genomic_DNA"/>
</dbReference>
<evidence type="ECO:0000259" key="1">
    <source>
        <dbReference type="Pfam" id="PF07287"/>
    </source>
</evidence>
<keyword evidence="4" id="KW-1185">Reference proteome</keyword>
<dbReference type="Pfam" id="PF23544">
    <property type="entry name" value="AtuA_ferredoxin"/>
    <property type="match status" value="1"/>
</dbReference>
<dbReference type="PANTHER" id="PTHR47708:SF2">
    <property type="entry name" value="SI:CH73-132F6.5"/>
    <property type="match status" value="1"/>
</dbReference>
<sequence>MTSKPVRIGCYSAFWGDSVSAASQLVKMEKENLDYLVADYLAEVTMGILARRRNSKEQSKLGGAGEGGYIAEFITFVIKRLLPDLIKYNIKVVTNAGGLDPLACKKAVEKVIKENGIEDGKLTVAAITGDDILNQIDEFTQKGDIYDFTHIIGNEKDIENFPDEEKQIISLNAYHGAIPIAKALDSGANIVITGRCVDSALVVGPLIHEFKWDPHNDWDKLASGSLAGHIIECGCQATGGNFTDWEESAFSDNDGWINIGYPIVECLEDGNFTVTKPKGTGGIVTTATVGEQMLYEILDPGSYILPDVVLDLRNVKLEQIEKDKVLVTGAKGRPPTEYLKVSGIYLDGYKMTGSLFIGGIDAWKKASTVGFSIIMKTHLMLKQLGMKTFRDVNIEPLGAEHTYGPHAKAHDTREVILNITVHHDDPQALRIFGMELAPAATCMAPGITGGVGSGRPHPSPCLVHFSYLVSKVVVPAYLVVGNGETTPIYFEGPTNNNSVMAPPLPENLDDASESNISKIDGTTKVPLIRLAWGRSGDKGNTCNIGIIARETKYYPLLKKTLTEKVVKDYMAHLCEGTVTRYELPGCNGLNFVLTKSLGGGGLSSLNVDRQGKTYAQMLLSLGVNVPSNWFSKL</sequence>